<dbReference type="Gene3D" id="2.40.50.540">
    <property type="match status" value="1"/>
</dbReference>
<dbReference type="InterPro" id="IPR038139">
    <property type="entry name" value="NlpE_C_sf"/>
</dbReference>
<comment type="caution">
    <text evidence="2">The sequence shown here is derived from an EMBL/GenBank/DDBJ whole genome shotgun (WGS) entry which is preliminary data.</text>
</comment>
<dbReference type="PROSITE" id="PS51257">
    <property type="entry name" value="PROKAR_LIPOPROTEIN"/>
    <property type="match status" value="1"/>
</dbReference>
<dbReference type="RefSeq" id="WP_243358869.1">
    <property type="nucleotide sequence ID" value="NZ_JALGBH010000001.1"/>
</dbReference>
<name>A0ABS9ZSK8_9SPHI</name>
<dbReference type="Proteomes" id="UP001165460">
    <property type="component" value="Unassembled WGS sequence"/>
</dbReference>
<sequence length="131" mass="14814">MDNWKKIGKLLALFFALLLGFAACRSKEGNEGTKIKIQVLKGLYSYGPEIKSFTDCRDEGREYWVADSSKNLELAYNNLGFEKPYIPVYIEVECHIVKSDTNSIYGDYDSTMVVTKVLKISKDIPDGPCNQ</sequence>
<proteinExistence type="predicted"/>
<dbReference type="EMBL" id="JALGBH010000001">
    <property type="protein sequence ID" value="MCJ0741585.1"/>
    <property type="molecule type" value="Genomic_DNA"/>
</dbReference>
<feature type="domain" description="NlpE C-terminal OB" evidence="1">
    <location>
        <begin position="38"/>
        <end position="123"/>
    </location>
</feature>
<gene>
    <name evidence="2" type="ORF">MMF97_02600</name>
</gene>
<protein>
    <recommendedName>
        <fullName evidence="1">NlpE C-terminal OB domain-containing protein</fullName>
    </recommendedName>
</protein>
<reference evidence="2" key="1">
    <citation type="submission" date="2022-03" db="EMBL/GenBank/DDBJ databases">
        <authorList>
            <person name="Woo C.Y."/>
        </authorList>
    </citation>
    <scope>NUCLEOTIDE SEQUENCE</scope>
    <source>
        <strain evidence="2">CYS-01</strain>
    </source>
</reference>
<organism evidence="2 3">
    <name type="scientific">Pedobacter montanisoli</name>
    <dbReference type="NCBI Taxonomy" id="2923277"/>
    <lineage>
        <taxon>Bacteria</taxon>
        <taxon>Pseudomonadati</taxon>
        <taxon>Bacteroidota</taxon>
        <taxon>Sphingobacteriia</taxon>
        <taxon>Sphingobacteriales</taxon>
        <taxon>Sphingobacteriaceae</taxon>
        <taxon>Pedobacter</taxon>
    </lineage>
</organism>
<keyword evidence="3" id="KW-1185">Reference proteome</keyword>
<evidence type="ECO:0000313" key="2">
    <source>
        <dbReference type="EMBL" id="MCJ0741585.1"/>
    </source>
</evidence>
<dbReference type="Pfam" id="PF17185">
    <property type="entry name" value="NlpE_C"/>
    <property type="match status" value="1"/>
</dbReference>
<evidence type="ECO:0000313" key="3">
    <source>
        <dbReference type="Proteomes" id="UP001165460"/>
    </source>
</evidence>
<dbReference type="InterPro" id="IPR033450">
    <property type="entry name" value="NlpE_C"/>
</dbReference>
<accession>A0ABS9ZSK8</accession>
<evidence type="ECO:0000259" key="1">
    <source>
        <dbReference type="Pfam" id="PF17185"/>
    </source>
</evidence>